<keyword evidence="3" id="KW-1185">Reference proteome</keyword>
<keyword evidence="1" id="KW-0812">Transmembrane</keyword>
<proteinExistence type="predicted"/>
<evidence type="ECO:0000256" key="1">
    <source>
        <dbReference type="SAM" id="Phobius"/>
    </source>
</evidence>
<dbReference type="Proteomes" id="UP000270094">
    <property type="component" value="Unassembled WGS sequence"/>
</dbReference>
<keyword evidence="1" id="KW-1133">Transmembrane helix</keyword>
<keyword evidence="1" id="KW-0472">Membrane</keyword>
<gene>
    <name evidence="2" type="ORF">SVUK_LOCUS7464</name>
</gene>
<reference evidence="2 3" key="1">
    <citation type="submission" date="2018-11" db="EMBL/GenBank/DDBJ databases">
        <authorList>
            <consortium name="Pathogen Informatics"/>
        </authorList>
    </citation>
    <scope>NUCLEOTIDE SEQUENCE [LARGE SCALE GENOMIC DNA]</scope>
</reference>
<evidence type="ECO:0000313" key="3">
    <source>
        <dbReference type="Proteomes" id="UP000270094"/>
    </source>
</evidence>
<name>A0A3P7IQW0_STRVU</name>
<sequence>MLLRLQFELVPDDPIPQCTAVHQTLVEGDATLSNEEEMARSSRTNRFEGGHNPRQYQATGTVPVTKIQTIVAGIAPTTVEEISGTDAFRIVLVGIMLAIVLIEMTNAIVRRAVPV</sequence>
<evidence type="ECO:0000313" key="2">
    <source>
        <dbReference type="EMBL" id="VDM72466.1"/>
    </source>
</evidence>
<accession>A0A3P7IQW0</accession>
<protein>
    <submittedName>
        <fullName evidence="2">Uncharacterized protein</fullName>
    </submittedName>
</protein>
<organism evidence="2 3">
    <name type="scientific">Strongylus vulgaris</name>
    <name type="common">Blood worm</name>
    <dbReference type="NCBI Taxonomy" id="40348"/>
    <lineage>
        <taxon>Eukaryota</taxon>
        <taxon>Metazoa</taxon>
        <taxon>Ecdysozoa</taxon>
        <taxon>Nematoda</taxon>
        <taxon>Chromadorea</taxon>
        <taxon>Rhabditida</taxon>
        <taxon>Rhabditina</taxon>
        <taxon>Rhabditomorpha</taxon>
        <taxon>Strongyloidea</taxon>
        <taxon>Strongylidae</taxon>
        <taxon>Strongylus</taxon>
    </lineage>
</organism>
<feature type="transmembrane region" description="Helical" evidence="1">
    <location>
        <begin position="87"/>
        <end position="109"/>
    </location>
</feature>
<dbReference type="AlphaFoldDB" id="A0A3P7IQW0"/>
<dbReference type="EMBL" id="UYYB01025489">
    <property type="protein sequence ID" value="VDM72466.1"/>
    <property type="molecule type" value="Genomic_DNA"/>
</dbReference>